<reference evidence="4" key="1">
    <citation type="submission" date="2016-06" db="UniProtKB">
        <authorList>
            <consortium name="WormBaseParasite"/>
        </authorList>
    </citation>
    <scope>IDENTIFICATION</scope>
</reference>
<gene>
    <name evidence="2" type="ORF">SSLN_LOCUS5608</name>
</gene>
<dbReference type="EMBL" id="UYSU01033322">
    <property type="protein sequence ID" value="VDL91993.1"/>
    <property type="molecule type" value="Genomic_DNA"/>
</dbReference>
<evidence type="ECO:0000256" key="1">
    <source>
        <dbReference type="SAM" id="MobiDB-lite"/>
    </source>
</evidence>
<reference evidence="2 3" key="2">
    <citation type="submission" date="2018-11" db="EMBL/GenBank/DDBJ databases">
        <authorList>
            <consortium name="Pathogen Informatics"/>
        </authorList>
    </citation>
    <scope>NUCLEOTIDE SEQUENCE [LARGE SCALE GENOMIC DNA]</scope>
    <source>
        <strain evidence="2 3">NST_G2</strain>
    </source>
</reference>
<protein>
    <submittedName>
        <fullName evidence="2 4">Uncharacterized protein</fullName>
    </submittedName>
</protein>
<sequence length="349" mass="38674">MPAKAREAGISISGSLADINQSYPALGGAAPEYQTHDLLVISPTIESLSHWLAVLLVYIGNIDCRYKRKCESQEVVNTPVAAYSWYPNLTCSSSKLDLASGHTPGNHHDRRAKPGEGLRSNQPEWRTALVARELARYKVDIASLIETRFSEQGQLEEQRLREMQDAWMVRKAEEIQGYAERNEIKNFLKAIKTIYGPCFKGTAPLLSSGGTTLLTKQSRIRNSRAEPFRSVLNFSSAISDSAIDRLRQVDMNNDLDLPPSLPETIRAVQQISSGKAAGFGAIPSEVYKHRGPRLVAELTTLFQEMWREEQVPQDFKTRSSSTSTSGRGTGNSVITTEASDRSEQASSRK</sequence>
<feature type="region of interest" description="Disordered" evidence="1">
    <location>
        <begin position="100"/>
        <end position="120"/>
    </location>
</feature>
<accession>A0A183SN10</accession>
<evidence type="ECO:0000313" key="3">
    <source>
        <dbReference type="Proteomes" id="UP000275846"/>
    </source>
</evidence>
<dbReference type="OrthoDB" id="410381at2759"/>
<feature type="region of interest" description="Disordered" evidence="1">
    <location>
        <begin position="310"/>
        <end position="349"/>
    </location>
</feature>
<proteinExistence type="predicted"/>
<dbReference type="Proteomes" id="UP000275846">
    <property type="component" value="Unassembled WGS sequence"/>
</dbReference>
<dbReference type="WBParaSite" id="SSLN_0000578701-mRNA-1">
    <property type="protein sequence ID" value="SSLN_0000578701-mRNA-1"/>
    <property type="gene ID" value="SSLN_0000578701"/>
</dbReference>
<name>A0A183SN10_SCHSO</name>
<dbReference type="AlphaFoldDB" id="A0A183SN10"/>
<evidence type="ECO:0000313" key="4">
    <source>
        <dbReference type="WBParaSite" id="SSLN_0000578701-mRNA-1"/>
    </source>
</evidence>
<keyword evidence="3" id="KW-1185">Reference proteome</keyword>
<evidence type="ECO:0000313" key="2">
    <source>
        <dbReference type="EMBL" id="VDL91993.1"/>
    </source>
</evidence>
<organism evidence="4">
    <name type="scientific">Schistocephalus solidus</name>
    <name type="common">Tapeworm</name>
    <dbReference type="NCBI Taxonomy" id="70667"/>
    <lineage>
        <taxon>Eukaryota</taxon>
        <taxon>Metazoa</taxon>
        <taxon>Spiralia</taxon>
        <taxon>Lophotrochozoa</taxon>
        <taxon>Platyhelminthes</taxon>
        <taxon>Cestoda</taxon>
        <taxon>Eucestoda</taxon>
        <taxon>Diphyllobothriidea</taxon>
        <taxon>Diphyllobothriidae</taxon>
        <taxon>Schistocephalus</taxon>
    </lineage>
</organism>